<dbReference type="Proteomes" id="UP000078468">
    <property type="component" value="Chromosome"/>
</dbReference>
<name>A0A191V2J1_9ACTN</name>
<dbReference type="SUPFAM" id="SSF48371">
    <property type="entry name" value="ARM repeat"/>
    <property type="match status" value="2"/>
</dbReference>
<reference evidence="1 2" key="1">
    <citation type="submission" date="2016-05" db="EMBL/GenBank/DDBJ databases">
        <title>Non-Contiguous Finished Genome Sequence of Streptomyces parvulus 2297 Integrated Site-Specifically with Actinophage R4.</title>
        <authorList>
            <person name="Nishizawa T."/>
            <person name="Miura T."/>
            <person name="Harada C."/>
            <person name="Guo Y."/>
            <person name="Narisawa K."/>
            <person name="Ohta H."/>
            <person name="Takahashi H."/>
            <person name="Shirai M."/>
        </authorList>
    </citation>
    <scope>NUCLEOTIDE SEQUENCE [LARGE SCALE GENOMIC DNA]</scope>
    <source>
        <strain evidence="1 2">2297</strain>
    </source>
</reference>
<accession>A0A191V2J1</accession>
<proteinExistence type="predicted"/>
<dbReference type="EMBL" id="CP015866">
    <property type="protein sequence ID" value="ANJ09214.1"/>
    <property type="molecule type" value="Genomic_DNA"/>
</dbReference>
<dbReference type="InterPro" id="IPR011989">
    <property type="entry name" value="ARM-like"/>
</dbReference>
<dbReference type="Gene3D" id="1.25.10.10">
    <property type="entry name" value="Leucine-rich Repeat Variant"/>
    <property type="match status" value="2"/>
</dbReference>
<dbReference type="AlphaFoldDB" id="A0A191V2J1"/>
<organism evidence="1 2">
    <name type="scientific">Streptomyces parvulus</name>
    <dbReference type="NCBI Taxonomy" id="146923"/>
    <lineage>
        <taxon>Bacteria</taxon>
        <taxon>Bacillati</taxon>
        <taxon>Actinomycetota</taxon>
        <taxon>Actinomycetes</taxon>
        <taxon>Kitasatosporales</taxon>
        <taxon>Streptomycetaceae</taxon>
        <taxon>Streptomyces</taxon>
    </lineage>
</organism>
<sequence length="464" mass="50287">MCGHCGRDETTTAIARNAAAPADVLIRLLCEEAKGAWETFAWRALPDEVVDAIVVHPDRRLRGTFAENFSVPAEQRARLVDDPDPSVRHALAIGPAPFRIPVPPLPLATQQRLLADPKPSIRQSAADSHHTAPSLVAGLADNPDAGLRRAACQQWGLLSEDTRNRLLCDDDGDVRRAAMMKACLDDSRYTDLLLEAEVGGLARYDVIRHGAMSLATARRLAASTEERDRQELAANLNVPIDIVRTLSEDDAHSVRLEVSVRPELTERERSAIDVTIGPSDRLAPVAWVRLCTDPDVLRECATSANTLLRRSAAYSRNLPADAIALLSNDDDHAVRLLLCENQPSVDGEVVLRTYLECQVITKGGLRGHPNFPGKGNAQRFADDPDPEKRRLAGLDSAATVDVLVRLLADPDGLVRAMAAGHPALPVDLILQTCADPELTAHALGNPSLPAQVMHQYLDAAGIPR</sequence>
<protein>
    <submittedName>
        <fullName evidence="1">Uncharacterized protein</fullName>
    </submittedName>
</protein>
<dbReference type="InterPro" id="IPR016024">
    <property type="entry name" value="ARM-type_fold"/>
</dbReference>
<evidence type="ECO:0000313" key="2">
    <source>
        <dbReference type="Proteomes" id="UP000078468"/>
    </source>
</evidence>
<evidence type="ECO:0000313" key="1">
    <source>
        <dbReference type="EMBL" id="ANJ09214.1"/>
    </source>
</evidence>
<dbReference type="KEGG" id="spav:Spa2297_20940"/>
<gene>
    <name evidence="1" type="ORF">Spa2297_20940</name>
</gene>